<evidence type="ECO:0000259" key="2">
    <source>
        <dbReference type="Pfam" id="PF25876"/>
    </source>
</evidence>
<dbReference type="Gene3D" id="2.40.50.100">
    <property type="match status" value="1"/>
</dbReference>
<feature type="domain" description="Multidrug resistance protein MdtA-like barrel-sandwich hybrid" evidence="3">
    <location>
        <begin position="70"/>
        <end position="192"/>
    </location>
</feature>
<proteinExistence type="inferred from homology"/>
<dbReference type="Gene3D" id="2.40.420.20">
    <property type="match status" value="1"/>
</dbReference>
<dbReference type="InterPro" id="IPR058625">
    <property type="entry name" value="MdtA-like_BSH"/>
</dbReference>
<dbReference type="AlphaFoldDB" id="A0A330LM75"/>
<dbReference type="OrthoDB" id="9806939at2"/>
<dbReference type="Gene3D" id="2.40.30.170">
    <property type="match status" value="1"/>
</dbReference>
<evidence type="ECO:0000313" key="4">
    <source>
        <dbReference type="EMBL" id="SQD77783.1"/>
    </source>
</evidence>
<keyword evidence="5" id="KW-1185">Reference proteome</keyword>
<gene>
    <name evidence="4" type="ORF">MORIYA_1305</name>
</gene>
<accession>A0A330LM75</accession>
<dbReference type="Gene3D" id="1.10.287.470">
    <property type="entry name" value="Helix hairpin bin"/>
    <property type="match status" value="1"/>
</dbReference>
<protein>
    <submittedName>
        <fullName evidence="4">Efflux transporter, RND family, MFP subunit</fullName>
    </submittedName>
</protein>
<dbReference type="KEGG" id="mya:MORIYA_1305"/>
<organism evidence="4 5">
    <name type="scientific">Moritella yayanosii</name>
    <dbReference type="NCBI Taxonomy" id="69539"/>
    <lineage>
        <taxon>Bacteria</taxon>
        <taxon>Pseudomonadati</taxon>
        <taxon>Pseudomonadota</taxon>
        <taxon>Gammaproteobacteria</taxon>
        <taxon>Alteromonadales</taxon>
        <taxon>Moritellaceae</taxon>
        <taxon>Moritella</taxon>
    </lineage>
</organism>
<dbReference type="PANTHER" id="PTHR30469:SF11">
    <property type="entry name" value="BLL4320 PROTEIN"/>
    <property type="match status" value="1"/>
</dbReference>
<dbReference type="Pfam" id="PF25876">
    <property type="entry name" value="HH_MFP_RND"/>
    <property type="match status" value="1"/>
</dbReference>
<dbReference type="Proteomes" id="UP000250163">
    <property type="component" value="Chromosome MORIYA"/>
</dbReference>
<dbReference type="InterPro" id="IPR058624">
    <property type="entry name" value="MdtA-like_HH"/>
</dbReference>
<dbReference type="PROSITE" id="PS51257">
    <property type="entry name" value="PROKAR_LIPOPROTEIN"/>
    <property type="match status" value="1"/>
</dbReference>
<dbReference type="GO" id="GO:0015562">
    <property type="term" value="F:efflux transmembrane transporter activity"/>
    <property type="evidence" value="ECO:0007669"/>
    <property type="project" value="TreeGrafter"/>
</dbReference>
<dbReference type="RefSeq" id="WP_112713553.1">
    <property type="nucleotide sequence ID" value="NZ_LS483250.1"/>
</dbReference>
<evidence type="ECO:0000256" key="1">
    <source>
        <dbReference type="ARBA" id="ARBA00009477"/>
    </source>
</evidence>
<feature type="domain" description="Multidrug resistance protein MdtA-like alpha-helical hairpin" evidence="2">
    <location>
        <begin position="105"/>
        <end position="157"/>
    </location>
</feature>
<dbReference type="EMBL" id="LS483250">
    <property type="protein sequence ID" value="SQD77783.1"/>
    <property type="molecule type" value="Genomic_DNA"/>
</dbReference>
<dbReference type="PANTHER" id="PTHR30469">
    <property type="entry name" value="MULTIDRUG RESISTANCE PROTEIN MDTA"/>
    <property type="match status" value="1"/>
</dbReference>
<dbReference type="Pfam" id="PF25917">
    <property type="entry name" value="BSH_RND"/>
    <property type="match status" value="1"/>
</dbReference>
<dbReference type="NCBIfam" id="TIGR01730">
    <property type="entry name" value="RND_mfp"/>
    <property type="match status" value="1"/>
</dbReference>
<evidence type="ECO:0000313" key="5">
    <source>
        <dbReference type="Proteomes" id="UP000250163"/>
    </source>
</evidence>
<dbReference type="SUPFAM" id="SSF111369">
    <property type="entry name" value="HlyD-like secretion proteins"/>
    <property type="match status" value="1"/>
</dbReference>
<dbReference type="InterPro" id="IPR006143">
    <property type="entry name" value="RND_pump_MFP"/>
</dbReference>
<evidence type="ECO:0000259" key="3">
    <source>
        <dbReference type="Pfam" id="PF25917"/>
    </source>
</evidence>
<reference evidence="5" key="1">
    <citation type="submission" date="2018-05" db="EMBL/GenBank/DDBJ databases">
        <authorList>
            <person name="Cea G.-C."/>
            <person name="William W."/>
        </authorList>
    </citation>
    <scope>NUCLEOTIDE SEQUENCE [LARGE SCALE GENOMIC DNA]</scope>
    <source>
        <strain evidence="5">DB21MT 5</strain>
    </source>
</reference>
<name>A0A330LM75_9GAMM</name>
<sequence length="373" mass="41044">MSLRRWIVAVSIVVVSIGCLAFIKFQQVQAAIAFGESFPEPSATVETLWTQSSNYQPTYQVTGQVRAIQVVTLHNQLPGTIEQVNYSAGRHVVQGQLLIALNTSEERAQLQAAKASFELAKTTLERNKKLFSGNQVSQQLVDSALADYQISRANIANFESVISKKQVLAPFSGTMGLETYEVGQFLSANVSLTTLVGDNNDMWVDFKLPQTMSKLSLDSQVTIKKISQSDTPQVMPATIIGKHSQMDVASRHLQYRAQINASRELLFHNELVKVVIPKAAEKVVIVPNSAIVRSPFGSFVFELVKDEQGQFRAKKRNVELGPRDGDNHVVRQGLEQGMLIATIGAFKLRPELLVFADKANDSDTMLSPVAGVK</sequence>
<comment type="similarity">
    <text evidence="1">Belongs to the membrane fusion protein (MFP) (TC 8.A.1) family.</text>
</comment>
<dbReference type="GO" id="GO:1990281">
    <property type="term" value="C:efflux pump complex"/>
    <property type="evidence" value="ECO:0007669"/>
    <property type="project" value="TreeGrafter"/>
</dbReference>